<keyword evidence="3" id="KW-1003">Cell membrane</keyword>
<feature type="transmembrane region" description="Helical" evidence="7">
    <location>
        <begin position="49"/>
        <end position="68"/>
    </location>
</feature>
<feature type="domain" description="EamA" evidence="8">
    <location>
        <begin position="170"/>
        <end position="301"/>
    </location>
</feature>
<keyword evidence="4 7" id="KW-0812">Transmembrane</keyword>
<protein>
    <submittedName>
        <fullName evidence="9">DMT family transporter</fullName>
    </submittedName>
</protein>
<comment type="subcellular location">
    <subcellularLocation>
        <location evidence="1">Cell membrane</location>
        <topology evidence="1">Multi-pass membrane protein</topology>
    </subcellularLocation>
</comment>
<feature type="transmembrane region" description="Helical" evidence="7">
    <location>
        <begin position="286"/>
        <end position="304"/>
    </location>
</feature>
<organism evidence="9 10">
    <name type="scientific">Aphanizomenon flos-aquae FACHB-1040</name>
    <dbReference type="NCBI Taxonomy" id="2692887"/>
    <lineage>
        <taxon>Bacteria</taxon>
        <taxon>Bacillati</taxon>
        <taxon>Cyanobacteriota</taxon>
        <taxon>Cyanophyceae</taxon>
        <taxon>Nostocales</taxon>
        <taxon>Aphanizomenonaceae</taxon>
        <taxon>Aphanizomenon</taxon>
    </lineage>
</organism>
<sequence>MVQEFSTALKPTQNNIFPLAFLSLLLGVFILSFAAIFTRLAENELSPSATVFNRYYIATVVLFVWQAVQSRINNPSKPNQVIELRDWGVFLLSSMLGAAASFLWALSLTQTSVASSNLLHNVTPIFAVLGGWLFLGQSFDYKFLLGMMLAIVGIAIITSGDFQSEVNSLYGDSLALLSAVFYALNYLAREKLRSKFSASTILLFTCPLSGCFTFLIALTSKTQLFPNSWETWLAVICLAVLCQIIGQGLLTHNLKQFSSGFVTLLMLLEPLLTALFAFLIFAEKLSILNCFAFIIVLIGIYSSCRLNAIQLRAQTLRPYRIGDETLYLITAGSAVYSKIKHWLRKGRRKNQS</sequence>
<keyword evidence="5 7" id="KW-1133">Transmembrane helix</keyword>
<feature type="transmembrane region" description="Helical" evidence="7">
    <location>
        <begin position="118"/>
        <end position="136"/>
    </location>
</feature>
<evidence type="ECO:0000259" key="8">
    <source>
        <dbReference type="Pfam" id="PF00892"/>
    </source>
</evidence>
<feature type="transmembrane region" description="Helical" evidence="7">
    <location>
        <begin position="200"/>
        <end position="219"/>
    </location>
</feature>
<keyword evidence="10" id="KW-1185">Reference proteome</keyword>
<dbReference type="PANTHER" id="PTHR32322:SF18">
    <property type="entry name" value="S-ADENOSYLMETHIONINE_S-ADENOSYLHOMOCYSTEINE TRANSPORTER"/>
    <property type="match status" value="1"/>
</dbReference>
<dbReference type="InterPro" id="IPR000620">
    <property type="entry name" value="EamA_dom"/>
</dbReference>
<evidence type="ECO:0000313" key="10">
    <source>
        <dbReference type="Proteomes" id="UP000606721"/>
    </source>
</evidence>
<dbReference type="SUPFAM" id="SSF103481">
    <property type="entry name" value="Multidrug resistance efflux transporter EmrE"/>
    <property type="match status" value="2"/>
</dbReference>
<feature type="transmembrane region" description="Helical" evidence="7">
    <location>
        <begin position="16"/>
        <end position="37"/>
    </location>
</feature>
<dbReference type="RefSeq" id="WP_190382806.1">
    <property type="nucleotide sequence ID" value="NZ_JACJQT010000017.1"/>
</dbReference>
<evidence type="ECO:0000256" key="5">
    <source>
        <dbReference type="ARBA" id="ARBA00022989"/>
    </source>
</evidence>
<dbReference type="Proteomes" id="UP000606721">
    <property type="component" value="Unassembled WGS sequence"/>
</dbReference>
<dbReference type="PANTHER" id="PTHR32322">
    <property type="entry name" value="INNER MEMBRANE TRANSPORTER"/>
    <property type="match status" value="1"/>
</dbReference>
<comment type="caution">
    <text evidence="9">The sequence shown here is derived from an EMBL/GenBank/DDBJ whole genome shotgun (WGS) entry which is preliminary data.</text>
</comment>
<feature type="transmembrane region" description="Helical" evidence="7">
    <location>
        <begin position="89"/>
        <end position="106"/>
    </location>
</feature>
<evidence type="ECO:0000313" key="9">
    <source>
        <dbReference type="EMBL" id="MBD2278374.1"/>
    </source>
</evidence>
<feature type="transmembrane region" description="Helical" evidence="7">
    <location>
        <begin position="168"/>
        <end position="188"/>
    </location>
</feature>
<evidence type="ECO:0000256" key="7">
    <source>
        <dbReference type="SAM" id="Phobius"/>
    </source>
</evidence>
<feature type="transmembrane region" description="Helical" evidence="7">
    <location>
        <begin position="143"/>
        <end position="162"/>
    </location>
</feature>
<evidence type="ECO:0000256" key="6">
    <source>
        <dbReference type="ARBA" id="ARBA00023136"/>
    </source>
</evidence>
<feature type="transmembrane region" description="Helical" evidence="7">
    <location>
        <begin position="231"/>
        <end position="250"/>
    </location>
</feature>
<name>A0ABR8BY82_APHFL</name>
<comment type="similarity">
    <text evidence="2">Belongs to the EamA transporter family.</text>
</comment>
<feature type="transmembrane region" description="Helical" evidence="7">
    <location>
        <begin position="262"/>
        <end position="280"/>
    </location>
</feature>
<feature type="domain" description="EamA" evidence="8">
    <location>
        <begin position="21"/>
        <end position="158"/>
    </location>
</feature>
<evidence type="ECO:0000256" key="4">
    <source>
        <dbReference type="ARBA" id="ARBA00022692"/>
    </source>
</evidence>
<evidence type="ECO:0000256" key="2">
    <source>
        <dbReference type="ARBA" id="ARBA00007362"/>
    </source>
</evidence>
<dbReference type="InterPro" id="IPR050638">
    <property type="entry name" value="AA-Vitamin_Transporters"/>
</dbReference>
<keyword evidence="6 7" id="KW-0472">Membrane</keyword>
<evidence type="ECO:0000256" key="1">
    <source>
        <dbReference type="ARBA" id="ARBA00004651"/>
    </source>
</evidence>
<accession>A0ABR8BY82</accession>
<reference evidence="9 10" key="1">
    <citation type="journal article" date="2020" name="ISME J.">
        <title>Comparative genomics reveals insights into cyanobacterial evolution and habitat adaptation.</title>
        <authorList>
            <person name="Chen M.Y."/>
            <person name="Teng W.K."/>
            <person name="Zhao L."/>
            <person name="Hu C.X."/>
            <person name="Zhou Y.K."/>
            <person name="Han B.P."/>
            <person name="Song L.R."/>
            <person name="Shu W.S."/>
        </authorList>
    </citation>
    <scope>NUCLEOTIDE SEQUENCE [LARGE SCALE GENOMIC DNA]</scope>
    <source>
        <strain evidence="9 10">FACHB-1040</strain>
    </source>
</reference>
<proteinExistence type="inferred from homology"/>
<dbReference type="Pfam" id="PF00892">
    <property type="entry name" value="EamA"/>
    <property type="match status" value="2"/>
</dbReference>
<dbReference type="InterPro" id="IPR037185">
    <property type="entry name" value="EmrE-like"/>
</dbReference>
<gene>
    <name evidence="9" type="ORF">H6F99_08690</name>
</gene>
<evidence type="ECO:0000256" key="3">
    <source>
        <dbReference type="ARBA" id="ARBA00022475"/>
    </source>
</evidence>
<dbReference type="EMBL" id="JACJQT010000017">
    <property type="protein sequence ID" value="MBD2278374.1"/>
    <property type="molecule type" value="Genomic_DNA"/>
</dbReference>